<dbReference type="GeneID" id="31010484"/>
<dbReference type="Gene3D" id="2.30.30.490">
    <property type="match status" value="1"/>
</dbReference>
<sequence length="389" mass="43718">MADPMPPKANARAARSQSAASSRRGDSVANDRPSSTASDANGNGNPAADRDDDQREEDKKELPTLDWSKFHYAGFTVKHHSFPTEPARPSKKRKRSYARKPVLEDNAFDESMQVLYTVEPAKWWDDTRRYRKFTIAGECFRLGDTVFVKPAENELEHGHLESWVAKVLEVRAASEQHVFLRIMWLYRPEDLPGGRRPYHGQNEVVASNRMQIIDALTVNGKTSLTHWTEEDGDDVLDADQLYWRQTYDWAYGKGTNVLSSLRKHCIDDAPFNPDSVLVHCDSCNIWLHAECLEMEAVKQAHADKGLPEPTPLPSPQPEPCTQAAENGVVKSEVENEEVKAEDVAPVFEAEVKTEPDGKSYILLKGIGGGHVGEEFEKAIYCLKCRALIE</sequence>
<dbReference type="InterPro" id="IPR011011">
    <property type="entry name" value="Znf_FYVE_PHD"/>
</dbReference>
<feature type="compositionally biased region" description="Pro residues" evidence="1">
    <location>
        <begin position="308"/>
        <end position="318"/>
    </location>
</feature>
<dbReference type="SMART" id="SM00439">
    <property type="entry name" value="BAH"/>
    <property type="match status" value="1"/>
</dbReference>
<dbReference type="SUPFAM" id="SSF57903">
    <property type="entry name" value="FYVE/PHD zinc finger"/>
    <property type="match status" value="1"/>
</dbReference>
<feature type="compositionally biased region" description="Polar residues" evidence="1">
    <location>
        <begin position="32"/>
        <end position="44"/>
    </location>
</feature>
<accession>A0A1J9QK45</accession>
<dbReference type="GO" id="GO:0003682">
    <property type="term" value="F:chromatin binding"/>
    <property type="evidence" value="ECO:0007669"/>
    <property type="project" value="InterPro"/>
</dbReference>
<dbReference type="RefSeq" id="XP_020125109.1">
    <property type="nucleotide sequence ID" value="XM_020270225.1"/>
</dbReference>
<dbReference type="EMBL" id="MNUE01000107">
    <property type="protein sequence ID" value="OJD28849.1"/>
    <property type="molecule type" value="Genomic_DNA"/>
</dbReference>
<organism evidence="3 4">
    <name type="scientific">Diplodia corticola</name>
    <dbReference type="NCBI Taxonomy" id="236234"/>
    <lineage>
        <taxon>Eukaryota</taxon>
        <taxon>Fungi</taxon>
        <taxon>Dikarya</taxon>
        <taxon>Ascomycota</taxon>
        <taxon>Pezizomycotina</taxon>
        <taxon>Dothideomycetes</taxon>
        <taxon>Dothideomycetes incertae sedis</taxon>
        <taxon>Botryosphaeriales</taxon>
        <taxon>Botryosphaeriaceae</taxon>
        <taxon>Diplodia</taxon>
    </lineage>
</organism>
<dbReference type="InterPro" id="IPR043151">
    <property type="entry name" value="BAH_sf"/>
</dbReference>
<reference evidence="3 4" key="1">
    <citation type="submission" date="2016-10" db="EMBL/GenBank/DDBJ databases">
        <title>Proteomics and genomics reveal pathogen-plant mechanisms compatible with a hemibiotrophic lifestyle of Diplodia corticola.</title>
        <authorList>
            <person name="Fernandes I."/>
            <person name="De Jonge R."/>
            <person name="Van De Peer Y."/>
            <person name="Devreese B."/>
            <person name="Alves A."/>
            <person name="Esteves A.C."/>
        </authorList>
    </citation>
    <scope>NUCLEOTIDE SEQUENCE [LARGE SCALE GENOMIC DNA]</scope>
    <source>
        <strain evidence="3 4">CBS 112549</strain>
    </source>
</reference>
<feature type="compositionally biased region" description="Basic and acidic residues" evidence="1">
    <location>
        <begin position="48"/>
        <end position="63"/>
    </location>
</feature>
<dbReference type="InterPro" id="IPR013083">
    <property type="entry name" value="Znf_RING/FYVE/PHD"/>
</dbReference>
<proteinExistence type="predicted"/>
<name>A0A1J9QK45_9PEZI</name>
<feature type="region of interest" description="Disordered" evidence="1">
    <location>
        <begin position="302"/>
        <end position="323"/>
    </location>
</feature>
<dbReference type="STRING" id="236234.A0A1J9QK45"/>
<feature type="compositionally biased region" description="Low complexity" evidence="1">
    <location>
        <begin position="9"/>
        <end position="22"/>
    </location>
</feature>
<gene>
    <name evidence="3" type="ORF">BKCO1_10700014</name>
</gene>
<dbReference type="AlphaFoldDB" id="A0A1J9QK45"/>
<dbReference type="Proteomes" id="UP000183809">
    <property type="component" value="Unassembled WGS sequence"/>
</dbReference>
<dbReference type="InterPro" id="IPR001025">
    <property type="entry name" value="BAH_dom"/>
</dbReference>
<evidence type="ECO:0000313" key="4">
    <source>
        <dbReference type="Proteomes" id="UP000183809"/>
    </source>
</evidence>
<dbReference type="CDD" id="cd04370">
    <property type="entry name" value="BAH"/>
    <property type="match status" value="1"/>
</dbReference>
<feature type="region of interest" description="Disordered" evidence="1">
    <location>
        <begin position="1"/>
        <end position="63"/>
    </location>
</feature>
<keyword evidence="4" id="KW-1185">Reference proteome</keyword>
<dbReference type="Gene3D" id="3.30.40.10">
    <property type="entry name" value="Zinc/RING finger domain, C3HC4 (zinc finger)"/>
    <property type="match status" value="1"/>
</dbReference>
<dbReference type="PANTHER" id="PTHR46364">
    <property type="entry name" value="OS08G0421900 PROTEIN"/>
    <property type="match status" value="1"/>
</dbReference>
<dbReference type="PROSITE" id="PS51038">
    <property type="entry name" value="BAH"/>
    <property type="match status" value="1"/>
</dbReference>
<evidence type="ECO:0000256" key="1">
    <source>
        <dbReference type="SAM" id="MobiDB-lite"/>
    </source>
</evidence>
<dbReference type="OrthoDB" id="10259622at2759"/>
<feature type="domain" description="BAH" evidence="2">
    <location>
        <begin position="138"/>
        <end position="258"/>
    </location>
</feature>
<evidence type="ECO:0000313" key="3">
    <source>
        <dbReference type="EMBL" id="OJD28849.1"/>
    </source>
</evidence>
<protein>
    <submittedName>
        <fullName evidence="3">Ebs-bah-phd domain-containing protein</fullName>
    </submittedName>
</protein>
<evidence type="ECO:0000259" key="2">
    <source>
        <dbReference type="PROSITE" id="PS51038"/>
    </source>
</evidence>
<comment type="caution">
    <text evidence="3">The sequence shown here is derived from an EMBL/GenBank/DDBJ whole genome shotgun (WGS) entry which is preliminary data.</text>
</comment>